<accession>A0A1L7XXK9</accession>
<dbReference type="AlphaFoldDB" id="A0A1L7XXK9"/>
<evidence type="ECO:0000256" key="1">
    <source>
        <dbReference type="SAM" id="MobiDB-lite"/>
    </source>
</evidence>
<protein>
    <submittedName>
        <fullName evidence="2">Uncharacterized protein</fullName>
    </submittedName>
</protein>
<evidence type="ECO:0000313" key="3">
    <source>
        <dbReference type="Proteomes" id="UP000184330"/>
    </source>
</evidence>
<keyword evidence="3" id="KW-1185">Reference proteome</keyword>
<gene>
    <name evidence="2" type="ORF">PAC_19555</name>
</gene>
<proteinExistence type="predicted"/>
<evidence type="ECO:0000313" key="2">
    <source>
        <dbReference type="EMBL" id="CZR69655.1"/>
    </source>
</evidence>
<feature type="compositionally biased region" description="Polar residues" evidence="1">
    <location>
        <begin position="149"/>
        <end position="162"/>
    </location>
</feature>
<feature type="compositionally biased region" description="Polar residues" evidence="1">
    <location>
        <begin position="125"/>
        <end position="141"/>
    </location>
</feature>
<reference evidence="2 3" key="1">
    <citation type="submission" date="2016-03" db="EMBL/GenBank/DDBJ databases">
        <authorList>
            <person name="Ploux O."/>
        </authorList>
    </citation>
    <scope>NUCLEOTIDE SEQUENCE [LARGE SCALE GENOMIC DNA]</scope>
    <source>
        <strain evidence="2 3">UAMH 11012</strain>
    </source>
</reference>
<dbReference type="Proteomes" id="UP000184330">
    <property type="component" value="Unassembled WGS sequence"/>
</dbReference>
<sequence length="162" mass="17665">MADTLAWSLVLNNAGAKFVTGFGSLRFVHPPKLLPTTIHDRALRNKKITRYLENHPVGRDEIVRAAQEGTRPTPLPTPAPTPHNSDTPDSEAPTCPLPQYVIQEELESGTSPRITQRGRDDSAGAHQSFSGASHGQSSTARQGRKDETQLSNETNINGSRFD</sequence>
<dbReference type="EMBL" id="FJOG01000076">
    <property type="protein sequence ID" value="CZR69655.1"/>
    <property type="molecule type" value="Genomic_DNA"/>
</dbReference>
<name>A0A1L7XXK9_9HELO</name>
<organism evidence="2 3">
    <name type="scientific">Phialocephala subalpina</name>
    <dbReference type="NCBI Taxonomy" id="576137"/>
    <lineage>
        <taxon>Eukaryota</taxon>
        <taxon>Fungi</taxon>
        <taxon>Dikarya</taxon>
        <taxon>Ascomycota</taxon>
        <taxon>Pezizomycotina</taxon>
        <taxon>Leotiomycetes</taxon>
        <taxon>Helotiales</taxon>
        <taxon>Mollisiaceae</taxon>
        <taxon>Phialocephala</taxon>
        <taxon>Phialocephala fortinii species complex</taxon>
    </lineage>
</organism>
<feature type="region of interest" description="Disordered" evidence="1">
    <location>
        <begin position="59"/>
        <end position="162"/>
    </location>
</feature>